<reference evidence="2 3" key="1">
    <citation type="submission" date="2024-01" db="EMBL/GenBank/DDBJ databases">
        <title>The genomes of 5 underutilized Papilionoideae crops provide insights into root nodulation and disease resistance.</title>
        <authorList>
            <person name="Yuan L."/>
        </authorList>
    </citation>
    <scope>NUCLEOTIDE SEQUENCE [LARGE SCALE GENOMIC DNA]</scope>
    <source>
        <strain evidence="2">LY-2023</strain>
        <tissue evidence="2">Leaf</tissue>
    </source>
</reference>
<comment type="caution">
    <text evidence="2">The sequence shown here is derived from an EMBL/GenBank/DDBJ whole genome shotgun (WGS) entry which is preliminary data.</text>
</comment>
<accession>A0AAN9K2U2</accession>
<sequence length="101" mass="11564">MFFFLGAQLNRPAENIQLRNVLKTNKTLRNVSHSIIIIEQPSSPHETPKPESTRNQSQLNCPKLRCIHSTTSTPSQRFITFSTFSVIIIFFKIKNPIFCSS</sequence>
<evidence type="ECO:0000313" key="2">
    <source>
        <dbReference type="EMBL" id="KAK7309777.1"/>
    </source>
</evidence>
<dbReference type="EMBL" id="JAYKXN010000002">
    <property type="protein sequence ID" value="KAK7309777.1"/>
    <property type="molecule type" value="Genomic_DNA"/>
</dbReference>
<name>A0AAN9K2U2_CLITE</name>
<evidence type="ECO:0000256" key="1">
    <source>
        <dbReference type="SAM" id="MobiDB-lite"/>
    </source>
</evidence>
<dbReference type="AlphaFoldDB" id="A0AAN9K2U2"/>
<proteinExistence type="predicted"/>
<organism evidence="2 3">
    <name type="scientific">Clitoria ternatea</name>
    <name type="common">Butterfly pea</name>
    <dbReference type="NCBI Taxonomy" id="43366"/>
    <lineage>
        <taxon>Eukaryota</taxon>
        <taxon>Viridiplantae</taxon>
        <taxon>Streptophyta</taxon>
        <taxon>Embryophyta</taxon>
        <taxon>Tracheophyta</taxon>
        <taxon>Spermatophyta</taxon>
        <taxon>Magnoliopsida</taxon>
        <taxon>eudicotyledons</taxon>
        <taxon>Gunneridae</taxon>
        <taxon>Pentapetalae</taxon>
        <taxon>rosids</taxon>
        <taxon>fabids</taxon>
        <taxon>Fabales</taxon>
        <taxon>Fabaceae</taxon>
        <taxon>Papilionoideae</taxon>
        <taxon>50 kb inversion clade</taxon>
        <taxon>NPAAA clade</taxon>
        <taxon>indigoferoid/millettioid clade</taxon>
        <taxon>Phaseoleae</taxon>
        <taxon>Clitoria</taxon>
    </lineage>
</organism>
<evidence type="ECO:0000313" key="3">
    <source>
        <dbReference type="Proteomes" id="UP001359559"/>
    </source>
</evidence>
<gene>
    <name evidence="2" type="ORF">RJT34_06778</name>
</gene>
<keyword evidence="3" id="KW-1185">Reference proteome</keyword>
<dbReference type="Proteomes" id="UP001359559">
    <property type="component" value="Unassembled WGS sequence"/>
</dbReference>
<protein>
    <submittedName>
        <fullName evidence="2">Uncharacterized protein</fullName>
    </submittedName>
</protein>
<feature type="region of interest" description="Disordered" evidence="1">
    <location>
        <begin position="39"/>
        <end position="58"/>
    </location>
</feature>